<dbReference type="PANTHER" id="PTHR30290">
    <property type="entry name" value="PERIPLASMIC BINDING COMPONENT OF ABC TRANSPORTER"/>
    <property type="match status" value="1"/>
</dbReference>
<dbReference type="SUPFAM" id="SSF53850">
    <property type="entry name" value="Periplasmic binding protein-like II"/>
    <property type="match status" value="1"/>
</dbReference>
<dbReference type="InterPro" id="IPR023765">
    <property type="entry name" value="SBP_5_CS"/>
</dbReference>
<evidence type="ECO:0000256" key="3">
    <source>
        <dbReference type="ARBA" id="ARBA00022729"/>
    </source>
</evidence>
<evidence type="ECO:0000313" key="6">
    <source>
        <dbReference type="EMBL" id="MBK6008741.1"/>
    </source>
</evidence>
<dbReference type="PROSITE" id="PS01040">
    <property type="entry name" value="SBP_BACTERIAL_5"/>
    <property type="match status" value="1"/>
</dbReference>
<dbReference type="Pfam" id="PF00496">
    <property type="entry name" value="SBP_bac_5"/>
    <property type="match status" value="1"/>
</dbReference>
<dbReference type="Proteomes" id="UP000630528">
    <property type="component" value="Unassembled WGS sequence"/>
</dbReference>
<dbReference type="PIRSF" id="PIRSF002741">
    <property type="entry name" value="MppA"/>
    <property type="match status" value="1"/>
</dbReference>
<keyword evidence="2" id="KW-0813">Transport</keyword>
<evidence type="ECO:0000256" key="1">
    <source>
        <dbReference type="ARBA" id="ARBA00005695"/>
    </source>
</evidence>
<sequence length="531" mass="58554">MKLELRRPTAWRQITGALCASVAVTCASLAHAAPALYGPTAAGAVKGGILSFGSLVEPPGLDPFHQAADARIKFTVLVYQGLFYEGPDGTAEPLLADSYQVSNGGLVYTIKLKRGIKFHNGATMTAKDVAYSYNYLRDPKNGSPGAGDLSPVTNVEAVDDNTVRFTLSRVSAALPMTLGNKYGGVVPAGYFDRPGAAQALNSTSVGTGPFKVADFRPNSNLVLVRNPDYWEKDTPYLDRINVLFVPNAASLIVALKNKRIDMATLNRPTDIEQVEKTPGLTVERWPSLAKTMLDLGNETKPLDDPRVRQAIALAVDRQEIMQAAIGKYGRVIYTMVGAMQQRWGADPATLPNTKPDIEKAKKLLQEAGYGNGFSLTLKTINKYDWMDPAAVTLKQQLARIGVNLTIQRQDLGVWINEFRSKTMGFTFNDDATQPDPDLMFYRHYHKAPEGADFRNWKDDEASAALDKARAELDPAKRKADYMEFQKRFAQSVPTIFLFSPDIVTVRNASVQNYQQHPTGWYFGLARTYLKK</sequence>
<proteinExistence type="inferred from homology"/>
<dbReference type="GO" id="GO:0043190">
    <property type="term" value="C:ATP-binding cassette (ABC) transporter complex"/>
    <property type="evidence" value="ECO:0007669"/>
    <property type="project" value="InterPro"/>
</dbReference>
<comment type="caution">
    <text evidence="6">The sequence shown here is derived from an EMBL/GenBank/DDBJ whole genome shotgun (WGS) entry which is preliminary data.</text>
</comment>
<protein>
    <recommendedName>
        <fullName evidence="5">Solute-binding protein family 5 domain-containing protein</fullName>
    </recommendedName>
</protein>
<dbReference type="InterPro" id="IPR000914">
    <property type="entry name" value="SBP_5_dom"/>
</dbReference>
<evidence type="ECO:0000256" key="2">
    <source>
        <dbReference type="ARBA" id="ARBA00022448"/>
    </source>
</evidence>
<dbReference type="GO" id="GO:0015833">
    <property type="term" value="P:peptide transport"/>
    <property type="evidence" value="ECO:0007669"/>
    <property type="project" value="TreeGrafter"/>
</dbReference>
<dbReference type="Gene3D" id="3.10.105.10">
    <property type="entry name" value="Dipeptide-binding Protein, Domain 3"/>
    <property type="match status" value="1"/>
</dbReference>
<dbReference type="AlphaFoldDB" id="A0A934TWV8"/>
<dbReference type="GO" id="GO:0030288">
    <property type="term" value="C:outer membrane-bounded periplasmic space"/>
    <property type="evidence" value="ECO:0007669"/>
    <property type="project" value="UniProtKB-ARBA"/>
</dbReference>
<organism evidence="6 7">
    <name type="scientific">Ramlibacter ginsenosidimutans</name>
    <dbReference type="NCBI Taxonomy" id="502333"/>
    <lineage>
        <taxon>Bacteria</taxon>
        <taxon>Pseudomonadati</taxon>
        <taxon>Pseudomonadota</taxon>
        <taxon>Betaproteobacteria</taxon>
        <taxon>Burkholderiales</taxon>
        <taxon>Comamonadaceae</taxon>
        <taxon>Ramlibacter</taxon>
    </lineage>
</organism>
<feature type="chain" id="PRO_5037853909" description="Solute-binding protein family 5 domain-containing protein" evidence="4">
    <location>
        <begin position="33"/>
        <end position="531"/>
    </location>
</feature>
<dbReference type="PANTHER" id="PTHR30290:SF9">
    <property type="entry name" value="OLIGOPEPTIDE-BINDING PROTEIN APPA"/>
    <property type="match status" value="1"/>
</dbReference>
<keyword evidence="7" id="KW-1185">Reference proteome</keyword>
<comment type="similarity">
    <text evidence="1">Belongs to the bacterial solute-binding protein 5 family.</text>
</comment>
<name>A0A934TWV8_9BURK</name>
<dbReference type="InterPro" id="IPR030678">
    <property type="entry name" value="Peptide/Ni-bd"/>
</dbReference>
<dbReference type="GO" id="GO:1904680">
    <property type="term" value="F:peptide transmembrane transporter activity"/>
    <property type="evidence" value="ECO:0007669"/>
    <property type="project" value="TreeGrafter"/>
</dbReference>
<feature type="domain" description="Solute-binding protein family 5" evidence="5">
    <location>
        <begin position="91"/>
        <end position="447"/>
    </location>
</feature>
<evidence type="ECO:0000259" key="5">
    <source>
        <dbReference type="Pfam" id="PF00496"/>
    </source>
</evidence>
<dbReference type="RefSeq" id="WP_201176548.1">
    <property type="nucleotide sequence ID" value="NZ_JAEPWM010000011.1"/>
</dbReference>
<evidence type="ECO:0000256" key="4">
    <source>
        <dbReference type="SAM" id="SignalP"/>
    </source>
</evidence>
<keyword evidence="3 4" id="KW-0732">Signal</keyword>
<reference evidence="6" key="1">
    <citation type="journal article" date="2012" name="J. Microbiol. Biotechnol.">
        <title>Ramlibacter ginsenosidimutans sp. nov., with ginsenoside-converting activity.</title>
        <authorList>
            <person name="Wang L."/>
            <person name="An D.S."/>
            <person name="Kim S.G."/>
            <person name="Jin F.X."/>
            <person name="Kim S.C."/>
            <person name="Lee S.T."/>
            <person name="Im W.T."/>
        </authorList>
    </citation>
    <scope>NUCLEOTIDE SEQUENCE</scope>
    <source>
        <strain evidence="6">KACC 17527</strain>
    </source>
</reference>
<reference evidence="6" key="2">
    <citation type="submission" date="2021-01" db="EMBL/GenBank/DDBJ databases">
        <authorList>
            <person name="Kang M."/>
        </authorList>
    </citation>
    <scope>NUCLEOTIDE SEQUENCE</scope>
    <source>
        <strain evidence="6">KACC 17527</strain>
    </source>
</reference>
<feature type="signal peptide" evidence="4">
    <location>
        <begin position="1"/>
        <end position="32"/>
    </location>
</feature>
<accession>A0A934TWV8</accession>
<evidence type="ECO:0000313" key="7">
    <source>
        <dbReference type="Proteomes" id="UP000630528"/>
    </source>
</evidence>
<dbReference type="EMBL" id="JAEPWM010000011">
    <property type="protein sequence ID" value="MBK6008741.1"/>
    <property type="molecule type" value="Genomic_DNA"/>
</dbReference>
<dbReference type="Gene3D" id="3.40.190.10">
    <property type="entry name" value="Periplasmic binding protein-like II"/>
    <property type="match status" value="1"/>
</dbReference>
<dbReference type="InterPro" id="IPR039424">
    <property type="entry name" value="SBP_5"/>
</dbReference>
<gene>
    <name evidence="6" type="ORF">JJB11_21800</name>
</gene>